<organism evidence="6 7">
    <name type="scientific">Rehaibacterium terrae</name>
    <dbReference type="NCBI Taxonomy" id="1341696"/>
    <lineage>
        <taxon>Bacteria</taxon>
        <taxon>Pseudomonadati</taxon>
        <taxon>Pseudomonadota</taxon>
        <taxon>Gammaproteobacteria</taxon>
        <taxon>Lysobacterales</taxon>
        <taxon>Lysobacteraceae</taxon>
        <taxon>Rehaibacterium</taxon>
    </lineage>
</organism>
<evidence type="ECO:0000256" key="2">
    <source>
        <dbReference type="ARBA" id="ARBA00009149"/>
    </source>
</evidence>
<feature type="region of interest" description="Disordered" evidence="4">
    <location>
        <begin position="327"/>
        <end position="381"/>
    </location>
</feature>
<dbReference type="Proteomes" id="UP000519004">
    <property type="component" value="Unassembled WGS sequence"/>
</dbReference>
<comment type="similarity">
    <text evidence="2">Belongs to the FliK family.</text>
</comment>
<dbReference type="InterPro" id="IPR052563">
    <property type="entry name" value="FliK"/>
</dbReference>
<keyword evidence="3" id="KW-1005">Bacterial flagellum biogenesis</keyword>
<feature type="compositionally biased region" description="Low complexity" evidence="4">
    <location>
        <begin position="88"/>
        <end position="103"/>
    </location>
</feature>
<dbReference type="GO" id="GO:0009424">
    <property type="term" value="C:bacterial-type flagellum hook"/>
    <property type="evidence" value="ECO:0007669"/>
    <property type="project" value="InterPro"/>
</dbReference>
<dbReference type="InterPro" id="IPR038610">
    <property type="entry name" value="FliK-like_C_sf"/>
</dbReference>
<gene>
    <name evidence="6" type="ORF">HNQ58_002646</name>
</gene>
<dbReference type="GO" id="GO:0044780">
    <property type="term" value="P:bacterial-type flagellum assembly"/>
    <property type="evidence" value="ECO:0007669"/>
    <property type="project" value="InterPro"/>
</dbReference>
<dbReference type="Gene3D" id="3.30.750.140">
    <property type="match status" value="1"/>
</dbReference>
<dbReference type="PANTHER" id="PTHR37533">
    <property type="entry name" value="FLAGELLAR HOOK-LENGTH CONTROL PROTEIN"/>
    <property type="match status" value="1"/>
</dbReference>
<dbReference type="AlphaFoldDB" id="A0A7W7Y2N2"/>
<dbReference type="Pfam" id="PF02120">
    <property type="entry name" value="Flg_hook"/>
    <property type="match status" value="1"/>
</dbReference>
<keyword evidence="6" id="KW-0966">Cell projection</keyword>
<dbReference type="PRINTS" id="PR01007">
    <property type="entry name" value="FLGHOOKFLIK"/>
</dbReference>
<feature type="compositionally biased region" description="Low complexity" evidence="4">
    <location>
        <begin position="335"/>
        <end position="349"/>
    </location>
</feature>
<proteinExistence type="inferred from homology"/>
<name>A0A7W7Y2N2_9GAMM</name>
<dbReference type="CDD" id="cd17470">
    <property type="entry name" value="T3SS_Flik_C"/>
    <property type="match status" value="1"/>
</dbReference>
<dbReference type="InterPro" id="IPR021136">
    <property type="entry name" value="Flagellar_hook_control-like_C"/>
</dbReference>
<evidence type="ECO:0000256" key="1">
    <source>
        <dbReference type="ARBA" id="ARBA00003944"/>
    </source>
</evidence>
<evidence type="ECO:0000256" key="3">
    <source>
        <dbReference type="ARBA" id="ARBA00022795"/>
    </source>
</evidence>
<comment type="function">
    <text evidence="1">Controls the length of the flagellar hook.</text>
</comment>
<protein>
    <submittedName>
        <fullName evidence="6">Flagellar hook-length control protein FliK</fullName>
    </submittedName>
</protein>
<dbReference type="EMBL" id="JACHHX010000031">
    <property type="protein sequence ID" value="MBB5016723.1"/>
    <property type="molecule type" value="Genomic_DNA"/>
</dbReference>
<keyword evidence="7" id="KW-1185">Reference proteome</keyword>
<dbReference type="RefSeq" id="WP_183949384.1">
    <property type="nucleotide sequence ID" value="NZ_JACHHX010000031.1"/>
</dbReference>
<feature type="compositionally biased region" description="Basic and acidic residues" evidence="4">
    <location>
        <begin position="371"/>
        <end position="381"/>
    </location>
</feature>
<comment type="caution">
    <text evidence="6">The sequence shown here is derived from an EMBL/GenBank/DDBJ whole genome shotgun (WGS) entry which is preliminary data.</text>
</comment>
<keyword evidence="6" id="KW-0282">Flagellum</keyword>
<evidence type="ECO:0000313" key="6">
    <source>
        <dbReference type="EMBL" id="MBB5016723.1"/>
    </source>
</evidence>
<feature type="domain" description="Flagellar hook-length control protein-like C-terminal" evidence="5">
    <location>
        <begin position="251"/>
        <end position="331"/>
    </location>
</feature>
<feature type="compositionally biased region" description="Low complexity" evidence="4">
    <location>
        <begin position="1"/>
        <end position="11"/>
    </location>
</feature>
<dbReference type="PANTHER" id="PTHR37533:SF2">
    <property type="entry name" value="FLAGELLAR HOOK-LENGTH CONTROL PROTEIN"/>
    <property type="match status" value="1"/>
</dbReference>
<evidence type="ECO:0000313" key="7">
    <source>
        <dbReference type="Proteomes" id="UP000519004"/>
    </source>
</evidence>
<accession>A0A7W7Y2N2</accession>
<keyword evidence="6" id="KW-0969">Cilium</keyword>
<feature type="region of interest" description="Disordered" evidence="4">
    <location>
        <begin position="88"/>
        <end position="112"/>
    </location>
</feature>
<reference evidence="6 7" key="1">
    <citation type="submission" date="2020-08" db="EMBL/GenBank/DDBJ databases">
        <title>Genomic Encyclopedia of Type Strains, Phase IV (KMG-IV): sequencing the most valuable type-strain genomes for metagenomic binning, comparative biology and taxonomic classification.</title>
        <authorList>
            <person name="Goeker M."/>
        </authorList>
    </citation>
    <scope>NUCLEOTIDE SEQUENCE [LARGE SCALE GENOMIC DNA]</scope>
    <source>
        <strain evidence="6 7">DSM 25897</strain>
    </source>
</reference>
<evidence type="ECO:0000259" key="5">
    <source>
        <dbReference type="Pfam" id="PF02120"/>
    </source>
</evidence>
<evidence type="ECO:0000256" key="4">
    <source>
        <dbReference type="SAM" id="MobiDB-lite"/>
    </source>
</evidence>
<feature type="region of interest" description="Disordered" evidence="4">
    <location>
        <begin position="1"/>
        <end position="30"/>
    </location>
</feature>
<dbReference type="InterPro" id="IPR001635">
    <property type="entry name" value="Flag_hook_Flik"/>
</dbReference>
<sequence length="381" mass="36783">MSTAAAIAPGLPAGPGPQPSTAGPTAESGFDFAGLLAAPPAETLAAALLADLEPAPEALPDTAAEPLAEDDPLAALFGLPLPQAMPLASQDAAPAPLAEASAPRPAPTPHVAPYPTAALAAAAIGTEADADADAGAAPAPAAAGRATGAPVAGEAAAGVLPPRATASSSSSASAALAAPTAFEAPTGEAMAAPLSKAVAAPAPAAEAPPPVSVAALAPAPVTPRFAALADLPQMRAPQVDAGDFADAVGTRLTWMAEHRIGRAEIRVSPPELGAIDITLKLDGKQVRAEFASAHADVRAALEAGLPRLRDMMAGQGLTLAHAEVGGQGGGGAGGQSAARGGEAAALAGQPADRPAAEDGDEGTARLGAAMSRHDGLLDEYA</sequence>